<keyword evidence="6" id="KW-0378">Hydrolase</keyword>
<dbReference type="FunFam" id="3.90.79.10:FF:000079">
    <property type="entry name" value="mRNA decapping complex subunit 2"/>
    <property type="match status" value="1"/>
</dbReference>
<dbReference type="GO" id="GO:0030145">
    <property type="term" value="F:manganese ion binding"/>
    <property type="evidence" value="ECO:0007669"/>
    <property type="project" value="InterPro"/>
</dbReference>
<accession>A0A485LJR1</accession>
<feature type="region of interest" description="Disordered" evidence="9">
    <location>
        <begin position="255"/>
        <end position="354"/>
    </location>
</feature>
<feature type="compositionally biased region" description="Polar residues" evidence="9">
    <location>
        <begin position="19"/>
        <end position="30"/>
    </location>
</feature>
<reference evidence="11" key="2">
    <citation type="submission" date="2019-06" db="EMBL/GenBank/DDBJ databases">
        <title>Genomics analysis of Aphanomyces spp. identifies a new class of oomycete effector associated with host adaptation.</title>
        <authorList>
            <person name="Gaulin E."/>
        </authorList>
    </citation>
    <scope>NUCLEOTIDE SEQUENCE</scope>
    <source>
        <strain evidence="11">CBS 578.67</strain>
    </source>
</reference>
<keyword evidence="13" id="KW-1185">Reference proteome</keyword>
<comment type="subcellular location">
    <subcellularLocation>
        <location evidence="2">Cytoplasm</location>
    </subcellularLocation>
</comment>
<keyword evidence="5" id="KW-0479">Metal-binding</keyword>
<evidence type="ECO:0000256" key="9">
    <source>
        <dbReference type="SAM" id="MobiDB-lite"/>
    </source>
</evidence>
<evidence type="ECO:0000256" key="5">
    <source>
        <dbReference type="ARBA" id="ARBA00022723"/>
    </source>
</evidence>
<evidence type="ECO:0000256" key="4">
    <source>
        <dbReference type="ARBA" id="ARBA00022490"/>
    </source>
</evidence>
<dbReference type="AlphaFoldDB" id="A0A485LJR1"/>
<protein>
    <submittedName>
        <fullName evidence="12">Aste57867_22166 protein</fullName>
    </submittedName>
</protein>
<dbReference type="Pfam" id="PF00293">
    <property type="entry name" value="NUDIX"/>
    <property type="match status" value="1"/>
</dbReference>
<name>A0A485LJR1_9STRA</name>
<feature type="compositionally biased region" description="Polar residues" evidence="9">
    <location>
        <begin position="269"/>
        <end position="280"/>
    </location>
</feature>
<evidence type="ECO:0000256" key="1">
    <source>
        <dbReference type="ARBA" id="ARBA00001936"/>
    </source>
</evidence>
<feature type="region of interest" description="Disordered" evidence="9">
    <location>
        <begin position="418"/>
        <end position="459"/>
    </location>
</feature>
<dbReference type="PROSITE" id="PS00893">
    <property type="entry name" value="NUDIX_BOX"/>
    <property type="match status" value="1"/>
</dbReference>
<proteinExistence type="inferred from homology"/>
<feature type="compositionally biased region" description="Polar residues" evidence="9">
    <location>
        <begin position="335"/>
        <end position="354"/>
    </location>
</feature>
<dbReference type="EMBL" id="CAADRA010007045">
    <property type="protein sequence ID" value="VFT98833.1"/>
    <property type="molecule type" value="Genomic_DNA"/>
</dbReference>
<reference evidence="12 13" key="1">
    <citation type="submission" date="2019-03" db="EMBL/GenBank/DDBJ databases">
        <authorList>
            <person name="Gaulin E."/>
            <person name="Dumas B."/>
        </authorList>
    </citation>
    <scope>NUCLEOTIDE SEQUENCE [LARGE SCALE GENOMIC DNA]</scope>
    <source>
        <strain evidence="12">CBS 568.67</strain>
    </source>
</reference>
<comment type="cofactor">
    <cofactor evidence="1">
        <name>Mn(2+)</name>
        <dbReference type="ChEBI" id="CHEBI:29035"/>
    </cofactor>
</comment>
<dbReference type="SUPFAM" id="SSF140586">
    <property type="entry name" value="Dcp2 domain-like"/>
    <property type="match status" value="1"/>
</dbReference>
<dbReference type="PROSITE" id="PS51462">
    <property type="entry name" value="NUDIX"/>
    <property type="match status" value="1"/>
</dbReference>
<keyword evidence="7" id="KW-0694">RNA-binding</keyword>
<dbReference type="InterPro" id="IPR015797">
    <property type="entry name" value="NUDIX_hydrolase-like_dom_sf"/>
</dbReference>
<sequence>MMQVQTQTDDRNRTPAAADTSSVVAPTTAPTRGKPTMDEVMDELQSRFLMNLPPTELSSTERLFFQIEQCYWFYEDFYADHHNHLTHLKLNDFARKMFNHCVLLQPLKQKCESMFLDFKTYQSQIPVVGCILLNPAKTKLVLVCNWKGTCWSLPRGKVNQGEADLDCARREVLEECGYEPGRHEGDGLNAKDFIEFHVNQQRIRMYMVTNVPEDFNFAPQTRKEISLIQWFTFDDLPKKTWGVLPFMSRLRRWITNQGGKSSGKKKSRSNTPVKTRSVSAPRNRPPSSSSDVSLPLPLPPQPPLLDPHLAAVGAMASSRSLSTPHARPKARNTSRGHFGTEQQTSTASDDVNDQTFGTTGASFSFNVEEMFSINERLTGHKFSYDGNPHDFGKVAPKHTAVQTRLSSAAPVAPVAVAPPPRHPPQQPAHVLLSKPPLPDDRGPVSPTATTATSSASSSPQQLFANFTFDTVDIMACVK</sequence>
<evidence type="ECO:0000256" key="6">
    <source>
        <dbReference type="ARBA" id="ARBA00022801"/>
    </source>
</evidence>
<dbReference type="PANTHER" id="PTHR23114">
    <property type="entry name" value="M7GPPPN-MRNA HYDROLASE"/>
    <property type="match status" value="1"/>
</dbReference>
<feature type="region of interest" description="Disordered" evidence="9">
    <location>
        <begin position="1"/>
        <end position="35"/>
    </location>
</feature>
<dbReference type="SMART" id="SM01125">
    <property type="entry name" value="DCP2"/>
    <property type="match status" value="1"/>
</dbReference>
<dbReference type="PANTHER" id="PTHR23114:SF17">
    <property type="entry name" value="M7GPPPN-MRNA HYDROLASE"/>
    <property type="match status" value="1"/>
</dbReference>
<evidence type="ECO:0000256" key="8">
    <source>
        <dbReference type="ARBA" id="ARBA00023211"/>
    </source>
</evidence>
<comment type="similarity">
    <text evidence="3">Belongs to the Nudix hydrolase family. DCP2 subfamily.</text>
</comment>
<dbReference type="InterPro" id="IPR020084">
    <property type="entry name" value="NUDIX_hydrolase_CS"/>
</dbReference>
<evidence type="ECO:0000256" key="7">
    <source>
        <dbReference type="ARBA" id="ARBA00022884"/>
    </source>
</evidence>
<dbReference type="GO" id="GO:0140933">
    <property type="term" value="F:5'-(N(7)-methylguanosine 5'-triphospho)-[mRNA] hydrolase activity"/>
    <property type="evidence" value="ECO:0007669"/>
    <property type="project" value="InterPro"/>
</dbReference>
<evidence type="ECO:0000313" key="13">
    <source>
        <dbReference type="Proteomes" id="UP000332933"/>
    </source>
</evidence>
<dbReference type="GO" id="GO:0000290">
    <property type="term" value="P:deadenylation-dependent decapping of nuclear-transcribed mRNA"/>
    <property type="evidence" value="ECO:0007669"/>
    <property type="project" value="InterPro"/>
</dbReference>
<organism evidence="12 13">
    <name type="scientific">Aphanomyces stellatus</name>
    <dbReference type="NCBI Taxonomy" id="120398"/>
    <lineage>
        <taxon>Eukaryota</taxon>
        <taxon>Sar</taxon>
        <taxon>Stramenopiles</taxon>
        <taxon>Oomycota</taxon>
        <taxon>Saprolegniomycetes</taxon>
        <taxon>Saprolegniales</taxon>
        <taxon>Verrucalvaceae</taxon>
        <taxon>Aphanomyces</taxon>
    </lineage>
</organism>
<dbReference type="InterPro" id="IPR007722">
    <property type="entry name" value="DCP2_BoxA"/>
</dbReference>
<dbReference type="Gene3D" id="3.90.79.10">
    <property type="entry name" value="Nucleoside Triphosphate Pyrophosphohydrolase"/>
    <property type="match status" value="1"/>
</dbReference>
<dbReference type="InterPro" id="IPR044099">
    <property type="entry name" value="Dcp2_NUDIX"/>
</dbReference>
<dbReference type="Pfam" id="PF05026">
    <property type="entry name" value="DCP2"/>
    <property type="match status" value="1"/>
</dbReference>
<dbReference type="GO" id="GO:0000184">
    <property type="term" value="P:nuclear-transcribed mRNA catabolic process, nonsense-mediated decay"/>
    <property type="evidence" value="ECO:0007669"/>
    <property type="project" value="InterPro"/>
</dbReference>
<dbReference type="OrthoDB" id="18996at2759"/>
<dbReference type="EMBL" id="VJMH01007019">
    <property type="protein sequence ID" value="KAF0686012.1"/>
    <property type="molecule type" value="Genomic_DNA"/>
</dbReference>
<dbReference type="CDD" id="cd03672">
    <property type="entry name" value="NUDIX_Dcp2p_Nudt20"/>
    <property type="match status" value="1"/>
</dbReference>
<evidence type="ECO:0000313" key="12">
    <source>
        <dbReference type="EMBL" id="VFT98833.1"/>
    </source>
</evidence>
<evidence type="ECO:0000259" key="10">
    <source>
        <dbReference type="PROSITE" id="PS51462"/>
    </source>
</evidence>
<feature type="domain" description="Nudix hydrolase" evidence="10">
    <location>
        <begin position="123"/>
        <end position="256"/>
    </location>
</feature>
<keyword evidence="8" id="KW-0464">Manganese</keyword>
<dbReference type="GO" id="GO:0003723">
    <property type="term" value="F:RNA binding"/>
    <property type="evidence" value="ECO:0007669"/>
    <property type="project" value="UniProtKB-KW"/>
</dbReference>
<evidence type="ECO:0000256" key="2">
    <source>
        <dbReference type="ARBA" id="ARBA00004496"/>
    </source>
</evidence>
<dbReference type="InterPro" id="IPR036189">
    <property type="entry name" value="DCP2_BoxA_sf"/>
</dbReference>
<feature type="compositionally biased region" description="Pro residues" evidence="9">
    <location>
        <begin position="296"/>
        <end position="305"/>
    </location>
</feature>
<dbReference type="Gene3D" id="1.10.10.1050">
    <property type="entry name" value="Dcp2, box A domain"/>
    <property type="match status" value="1"/>
</dbReference>
<dbReference type="GO" id="GO:0005737">
    <property type="term" value="C:cytoplasm"/>
    <property type="evidence" value="ECO:0007669"/>
    <property type="project" value="UniProtKB-SubCell"/>
</dbReference>
<gene>
    <name evidence="12" type="primary">Aste57867_22166</name>
    <name evidence="11" type="ORF">As57867_022097</name>
    <name evidence="12" type="ORF">ASTE57867_22166</name>
</gene>
<feature type="compositionally biased region" description="Low complexity" evidence="9">
    <location>
        <begin position="285"/>
        <end position="295"/>
    </location>
</feature>
<dbReference type="InterPro" id="IPR000086">
    <property type="entry name" value="NUDIX_hydrolase_dom"/>
</dbReference>
<evidence type="ECO:0000256" key="3">
    <source>
        <dbReference type="ARBA" id="ARBA00005279"/>
    </source>
</evidence>
<feature type="compositionally biased region" description="Low complexity" evidence="9">
    <location>
        <begin position="445"/>
        <end position="459"/>
    </location>
</feature>
<dbReference type="Proteomes" id="UP000332933">
    <property type="component" value="Unassembled WGS sequence"/>
</dbReference>
<keyword evidence="4" id="KW-0963">Cytoplasm</keyword>
<evidence type="ECO:0000313" key="11">
    <source>
        <dbReference type="EMBL" id="KAF0686012.1"/>
    </source>
</evidence>
<dbReference type="SUPFAM" id="SSF55811">
    <property type="entry name" value="Nudix"/>
    <property type="match status" value="1"/>
</dbReference>